<dbReference type="KEGG" id="mcal:110284025"/>
<dbReference type="GO" id="GO:0050852">
    <property type="term" value="P:T cell receptor signaling pathway"/>
    <property type="evidence" value="ECO:0007669"/>
    <property type="project" value="TreeGrafter"/>
</dbReference>
<keyword evidence="3" id="KW-0446">Lipid-binding</keyword>
<dbReference type="GO" id="GO:0008289">
    <property type="term" value="F:lipid binding"/>
    <property type="evidence" value="ECO:0007669"/>
    <property type="project" value="UniProtKB-KW"/>
</dbReference>
<dbReference type="PROSITE" id="PS50002">
    <property type="entry name" value="SH3"/>
    <property type="match status" value="1"/>
</dbReference>
<keyword evidence="9" id="KW-1185">Reference proteome</keyword>
<feature type="compositionally biased region" description="Polar residues" evidence="7">
    <location>
        <begin position="66"/>
        <end position="75"/>
    </location>
</feature>
<accession>A0A6P5NZI4</accession>
<evidence type="ECO:0000256" key="4">
    <source>
        <dbReference type="ARBA" id="ARBA00063710"/>
    </source>
</evidence>
<evidence type="ECO:0000256" key="1">
    <source>
        <dbReference type="ARBA" id="ARBA00022443"/>
    </source>
</evidence>
<dbReference type="GO" id="GO:0072659">
    <property type="term" value="P:protein localization to plasma membrane"/>
    <property type="evidence" value="ECO:0007669"/>
    <property type="project" value="TreeGrafter"/>
</dbReference>
<feature type="compositionally biased region" description="Polar residues" evidence="7">
    <location>
        <begin position="249"/>
        <end position="294"/>
    </location>
</feature>
<proteinExistence type="predicted"/>
<evidence type="ECO:0000313" key="9">
    <source>
        <dbReference type="Proteomes" id="UP000515126"/>
    </source>
</evidence>
<dbReference type="AlphaFoldDB" id="A0A6P5NZI4"/>
<dbReference type="GeneID" id="110284025"/>
<evidence type="ECO:0000313" key="10">
    <source>
        <dbReference type="RefSeq" id="XP_021005245.1"/>
    </source>
</evidence>
<protein>
    <recommendedName>
        <fullName evidence="5">PML-RARA-regulated adapter molecule 1</fullName>
    </recommendedName>
</protein>
<dbReference type="PANTHER" id="PTHR16830:SF11">
    <property type="entry name" value="PML-RARA-REGULATED ADAPTER MOLECULE 1"/>
    <property type="match status" value="1"/>
</dbReference>
<comment type="subunit">
    <text evidence="4">Interacts with SKAP2, LCP2 and DBNL. May interact with LYN. Interacts with NEK6.</text>
</comment>
<feature type="compositionally biased region" description="Polar residues" evidence="7">
    <location>
        <begin position="503"/>
        <end position="532"/>
    </location>
</feature>
<evidence type="ECO:0000256" key="6">
    <source>
        <dbReference type="PROSITE-ProRule" id="PRU00192"/>
    </source>
</evidence>
<dbReference type="GO" id="GO:0005886">
    <property type="term" value="C:plasma membrane"/>
    <property type="evidence" value="ECO:0007669"/>
    <property type="project" value="InterPro"/>
</dbReference>
<gene>
    <name evidence="10" type="primary">Pram1</name>
</gene>
<dbReference type="RefSeq" id="XP_021005245.1">
    <property type="nucleotide sequence ID" value="XM_021149586.2"/>
</dbReference>
<evidence type="ECO:0000259" key="8">
    <source>
        <dbReference type="PROSITE" id="PS50002"/>
    </source>
</evidence>
<feature type="region of interest" description="Disordered" evidence="7">
    <location>
        <begin position="58"/>
        <end position="206"/>
    </location>
</feature>
<dbReference type="FunFam" id="2.30.30.40:FF:000179">
    <property type="entry name" value="PML-RARA regulated adaptor molecule 1"/>
    <property type="match status" value="1"/>
</dbReference>
<dbReference type="SUPFAM" id="SSF50044">
    <property type="entry name" value="SH3-domain"/>
    <property type="match status" value="1"/>
</dbReference>
<evidence type="ECO:0000256" key="5">
    <source>
        <dbReference type="ARBA" id="ARBA00074948"/>
    </source>
</evidence>
<dbReference type="PANTHER" id="PTHR16830">
    <property type="entry name" value="SH2 CONTAINING ADAPTOR PRAM-1 RELATED"/>
    <property type="match status" value="1"/>
</dbReference>
<feature type="compositionally biased region" description="Polar residues" evidence="7">
    <location>
        <begin position="176"/>
        <end position="185"/>
    </location>
</feature>
<dbReference type="Gene3D" id="2.30.30.40">
    <property type="entry name" value="SH3 Domains"/>
    <property type="match status" value="1"/>
</dbReference>
<feature type="compositionally biased region" description="Polar residues" evidence="7">
    <location>
        <begin position="372"/>
        <end position="386"/>
    </location>
</feature>
<dbReference type="GO" id="GO:0007229">
    <property type="term" value="P:integrin-mediated signaling pathway"/>
    <property type="evidence" value="ECO:0007669"/>
    <property type="project" value="InterPro"/>
</dbReference>
<evidence type="ECO:0000256" key="3">
    <source>
        <dbReference type="ARBA" id="ARBA00023121"/>
    </source>
</evidence>
<dbReference type="InterPro" id="IPR036028">
    <property type="entry name" value="SH3-like_dom_sf"/>
</dbReference>
<evidence type="ECO:0000256" key="2">
    <source>
        <dbReference type="ARBA" id="ARBA00022553"/>
    </source>
</evidence>
<keyword evidence="1 6" id="KW-0728">SH3 domain</keyword>
<dbReference type="InterPro" id="IPR029294">
    <property type="entry name" value="hSH3"/>
</dbReference>
<dbReference type="InterPro" id="IPR001452">
    <property type="entry name" value="SH3_domain"/>
</dbReference>
<feature type="compositionally biased region" description="Polar residues" evidence="7">
    <location>
        <begin position="352"/>
        <end position="361"/>
    </location>
</feature>
<feature type="compositionally biased region" description="Pro residues" evidence="7">
    <location>
        <begin position="492"/>
        <end position="501"/>
    </location>
</feature>
<feature type="domain" description="SH3" evidence="8">
    <location>
        <begin position="608"/>
        <end position="686"/>
    </location>
</feature>
<feature type="region of interest" description="Disordered" evidence="7">
    <location>
        <begin position="247"/>
        <end position="597"/>
    </location>
</feature>
<feature type="compositionally biased region" description="Basic and acidic residues" evidence="7">
    <location>
        <begin position="157"/>
        <end position="175"/>
    </location>
</feature>
<dbReference type="Proteomes" id="UP000515126">
    <property type="component" value="Chromosome 17"/>
</dbReference>
<evidence type="ECO:0000256" key="7">
    <source>
        <dbReference type="SAM" id="MobiDB-lite"/>
    </source>
</evidence>
<feature type="compositionally biased region" description="Low complexity" evidence="7">
    <location>
        <begin position="423"/>
        <end position="434"/>
    </location>
</feature>
<keyword evidence="2" id="KW-0597">Phosphoprotein</keyword>
<feature type="compositionally biased region" description="Polar residues" evidence="7">
    <location>
        <begin position="437"/>
        <end position="452"/>
    </location>
</feature>
<feature type="compositionally biased region" description="Polar residues" evidence="7">
    <location>
        <begin position="567"/>
        <end position="576"/>
    </location>
</feature>
<organism evidence="9 10">
    <name type="scientific">Mus caroli</name>
    <name type="common">Ryukyu mouse</name>
    <name type="synonym">Ricefield mouse</name>
    <dbReference type="NCBI Taxonomy" id="10089"/>
    <lineage>
        <taxon>Eukaryota</taxon>
        <taxon>Metazoa</taxon>
        <taxon>Chordata</taxon>
        <taxon>Craniata</taxon>
        <taxon>Vertebrata</taxon>
        <taxon>Euteleostomi</taxon>
        <taxon>Mammalia</taxon>
        <taxon>Eutheria</taxon>
        <taxon>Euarchontoglires</taxon>
        <taxon>Glires</taxon>
        <taxon>Rodentia</taxon>
        <taxon>Myomorpha</taxon>
        <taxon>Muroidea</taxon>
        <taxon>Muridae</taxon>
        <taxon>Murinae</taxon>
        <taxon>Mus</taxon>
        <taxon>Mus</taxon>
    </lineage>
</organism>
<name>A0A6P5NZI4_MUSCR</name>
<reference evidence="10" key="1">
    <citation type="submission" date="2025-08" db="UniProtKB">
        <authorList>
            <consortium name="RefSeq"/>
        </authorList>
    </citation>
    <scope>IDENTIFICATION</scope>
</reference>
<sequence>MDPGKSLICSGQHLPSMVESNQDFRNLQAKFQTSQPELGELFRKTPKPELNKVLKKFPQAELSGQPKKSPQSELSAASLKPLQLQFADLPRKPPKPGALKKSPQPEFTHLANKPVQAELPRKPLHPEFTGLKKPSQAEFIDLKKPPQPQFASLPKPPHPDLPKKPAKPESGELSKRSPQLETPQEPSAPAQKLLKPEPNNPARPLVELKPKKFWHLEANEAPLRPLPSESSTFPKKPLLPEAAVGFSRKSLTQSESIEVSQKSPSKCGSSEFYSHSPQPDISTFPKNPEQSEFNENFRKPSYPQATGCPKSPKQPMFYEIPQTPPWKPESCNPQSHSPLPDFNAFPKKHPQLQPSDLTRASSEPEVCKVPKKTQQPDPNVLSQKPSQPELGHLPRTSSDPEFNSLPRKFLQPQHGRFFQPEFPKGLPTKPKLPGSVSECSLPSASVGSSPQCPLSPGLIVPGIPRWRSEDFQVQRPPRRRPLPSASSLGHPPAKPALPPGPINIQSFRRASATATAVLKTGSSTGTHFQAQPPQHIAQNPDEIYELYDAVEATDDSSISPRGRDEMQSTQQATRWPQQEPEPRKKATQPQQLPATDPKLLKQIRKAEKAEREFRKKFKFEGEIVIHTKMMIDPNAKTRRGGGKHLGIRRGEILEVIEFTSKDEMLCRDPKGKYGYVPRTALLPLETEVYDDVSFGDPLDMQPFPR</sequence>
<dbReference type="InterPro" id="IPR043443">
    <property type="entry name" value="FYB1/2-like"/>
</dbReference>
<dbReference type="Pfam" id="PF14603">
    <property type="entry name" value="hSH3"/>
    <property type="match status" value="1"/>
</dbReference>
<dbReference type="CTD" id="84106"/>